<dbReference type="Gene3D" id="3.40.630.30">
    <property type="match status" value="1"/>
</dbReference>
<name>A0A931H8G8_9BURK</name>
<dbReference type="AlphaFoldDB" id="A0A931H8G8"/>
<evidence type="ECO:0000256" key="1">
    <source>
        <dbReference type="ARBA" id="ARBA00022679"/>
    </source>
</evidence>
<comment type="caution">
    <text evidence="4">The sequence shown here is derived from an EMBL/GenBank/DDBJ whole genome shotgun (WGS) entry which is preliminary data.</text>
</comment>
<organism evidence="4 5">
    <name type="scientific">Caenimonas aquaedulcis</name>
    <dbReference type="NCBI Taxonomy" id="2793270"/>
    <lineage>
        <taxon>Bacteria</taxon>
        <taxon>Pseudomonadati</taxon>
        <taxon>Pseudomonadota</taxon>
        <taxon>Betaproteobacteria</taxon>
        <taxon>Burkholderiales</taxon>
        <taxon>Comamonadaceae</taxon>
        <taxon>Caenimonas</taxon>
    </lineage>
</organism>
<dbReference type="PANTHER" id="PTHR43877">
    <property type="entry name" value="AMINOALKYLPHOSPHONATE N-ACETYLTRANSFERASE-RELATED-RELATED"/>
    <property type="match status" value="1"/>
</dbReference>
<dbReference type="InterPro" id="IPR050832">
    <property type="entry name" value="Bact_Acetyltransf"/>
</dbReference>
<accession>A0A931H8G8</accession>
<evidence type="ECO:0000313" key="4">
    <source>
        <dbReference type="EMBL" id="MBG9390342.1"/>
    </source>
</evidence>
<evidence type="ECO:0000313" key="5">
    <source>
        <dbReference type="Proteomes" id="UP000651050"/>
    </source>
</evidence>
<dbReference type="Pfam" id="PF00583">
    <property type="entry name" value="Acetyltransf_1"/>
    <property type="match status" value="1"/>
</dbReference>
<dbReference type="GO" id="GO:0016747">
    <property type="term" value="F:acyltransferase activity, transferring groups other than amino-acyl groups"/>
    <property type="evidence" value="ECO:0007669"/>
    <property type="project" value="InterPro"/>
</dbReference>
<evidence type="ECO:0000256" key="2">
    <source>
        <dbReference type="ARBA" id="ARBA00023315"/>
    </source>
</evidence>
<dbReference type="PROSITE" id="PS51186">
    <property type="entry name" value="GNAT"/>
    <property type="match status" value="1"/>
</dbReference>
<dbReference type="InterPro" id="IPR000182">
    <property type="entry name" value="GNAT_dom"/>
</dbReference>
<keyword evidence="2" id="KW-0012">Acyltransferase</keyword>
<evidence type="ECO:0000259" key="3">
    <source>
        <dbReference type="PROSITE" id="PS51186"/>
    </source>
</evidence>
<keyword evidence="5" id="KW-1185">Reference proteome</keyword>
<dbReference type="CDD" id="cd04301">
    <property type="entry name" value="NAT_SF"/>
    <property type="match status" value="1"/>
</dbReference>
<dbReference type="Proteomes" id="UP000651050">
    <property type="component" value="Unassembled WGS sequence"/>
</dbReference>
<dbReference type="InterPro" id="IPR016181">
    <property type="entry name" value="Acyl_CoA_acyltransferase"/>
</dbReference>
<feature type="domain" description="N-acetyltransferase" evidence="3">
    <location>
        <begin position="12"/>
        <end position="173"/>
    </location>
</feature>
<reference evidence="4" key="1">
    <citation type="submission" date="2020-11" db="EMBL/GenBank/DDBJ databases">
        <title>Bacterial whole genome sequence for Caenimonas sp. DR4.4.</title>
        <authorList>
            <person name="Le V."/>
            <person name="Ko S.-R."/>
            <person name="Ahn C.-Y."/>
            <person name="Oh H.-M."/>
        </authorList>
    </citation>
    <scope>NUCLEOTIDE SEQUENCE</scope>
    <source>
        <strain evidence="4">DR4.4</strain>
    </source>
</reference>
<protein>
    <submittedName>
        <fullName evidence="4">GNAT family N-acetyltransferase</fullName>
    </submittedName>
</protein>
<dbReference type="RefSeq" id="WP_196988083.1">
    <property type="nucleotide sequence ID" value="NZ_JADWYS010000001.1"/>
</dbReference>
<proteinExistence type="predicted"/>
<keyword evidence="1" id="KW-0808">Transferase</keyword>
<gene>
    <name evidence="4" type="ORF">I5803_20085</name>
</gene>
<dbReference type="EMBL" id="JADWYS010000001">
    <property type="protein sequence ID" value="MBG9390342.1"/>
    <property type="molecule type" value="Genomic_DNA"/>
</dbReference>
<sequence>MDTAHKADAQSIVIRPAEPEDAARISALLGQAGTFEGLLQAPDAPLASRLEILQRVDPMSCKLVALAGDEIVGSAGLHAMMPNLRRQHTRMLGIGLRADWQGRGIGRKLLTRLLDWADNWAGVLRVELHVHADNDRARALYESMGFVEEGLHKAYALRNGRYIDSYSMARLHPNPPTLPN</sequence>
<dbReference type="SUPFAM" id="SSF55729">
    <property type="entry name" value="Acyl-CoA N-acyltransferases (Nat)"/>
    <property type="match status" value="1"/>
</dbReference>